<reference evidence="2 3" key="1">
    <citation type="submission" date="2016-04" db="EMBL/GenBank/DDBJ databases">
        <title>A degradative enzymes factory behind the ericoid mycorrhizal symbiosis.</title>
        <authorList>
            <consortium name="DOE Joint Genome Institute"/>
            <person name="Martino E."/>
            <person name="Morin E."/>
            <person name="Grelet G."/>
            <person name="Kuo A."/>
            <person name="Kohler A."/>
            <person name="Daghino S."/>
            <person name="Barry K."/>
            <person name="Choi C."/>
            <person name="Cichocki N."/>
            <person name="Clum A."/>
            <person name="Copeland A."/>
            <person name="Hainaut M."/>
            <person name="Haridas S."/>
            <person name="Labutti K."/>
            <person name="Lindquist E."/>
            <person name="Lipzen A."/>
            <person name="Khouja H.-R."/>
            <person name="Murat C."/>
            <person name="Ohm R."/>
            <person name="Olson A."/>
            <person name="Spatafora J."/>
            <person name="Veneault-Fourrey C."/>
            <person name="Henrissat B."/>
            <person name="Grigoriev I."/>
            <person name="Martin F."/>
            <person name="Perotto S."/>
        </authorList>
    </citation>
    <scope>NUCLEOTIDE SEQUENCE [LARGE SCALE GENOMIC DNA]</scope>
    <source>
        <strain evidence="2 3">F</strain>
    </source>
</reference>
<sequence length="63" mass="7095">MLAYLSNTPSEKRFQFGCLPCGEDSERKSPPKPSRNDCWDVTSPKNGYQLSTITSNEPSIRQT</sequence>
<evidence type="ECO:0000313" key="3">
    <source>
        <dbReference type="Proteomes" id="UP000235786"/>
    </source>
</evidence>
<dbReference type="EMBL" id="KZ613940">
    <property type="protein sequence ID" value="PMD45601.1"/>
    <property type="molecule type" value="Genomic_DNA"/>
</dbReference>
<proteinExistence type="predicted"/>
<organism evidence="2 3">
    <name type="scientific">Hyaloscypha variabilis (strain UAMH 11265 / GT02V1 / F)</name>
    <name type="common">Meliniomyces variabilis</name>
    <dbReference type="NCBI Taxonomy" id="1149755"/>
    <lineage>
        <taxon>Eukaryota</taxon>
        <taxon>Fungi</taxon>
        <taxon>Dikarya</taxon>
        <taxon>Ascomycota</taxon>
        <taxon>Pezizomycotina</taxon>
        <taxon>Leotiomycetes</taxon>
        <taxon>Helotiales</taxon>
        <taxon>Hyaloscyphaceae</taxon>
        <taxon>Hyaloscypha</taxon>
        <taxon>Hyaloscypha variabilis</taxon>
    </lineage>
</organism>
<name>A0A2J6S4B9_HYAVF</name>
<evidence type="ECO:0000256" key="1">
    <source>
        <dbReference type="SAM" id="MobiDB-lite"/>
    </source>
</evidence>
<dbReference type="Proteomes" id="UP000235786">
    <property type="component" value="Unassembled WGS sequence"/>
</dbReference>
<keyword evidence="3" id="KW-1185">Reference proteome</keyword>
<feature type="region of interest" description="Disordered" evidence="1">
    <location>
        <begin position="22"/>
        <end position="43"/>
    </location>
</feature>
<accession>A0A2J6S4B9</accession>
<dbReference type="AlphaFoldDB" id="A0A2J6S4B9"/>
<feature type="compositionally biased region" description="Basic and acidic residues" evidence="1">
    <location>
        <begin position="24"/>
        <end position="38"/>
    </location>
</feature>
<gene>
    <name evidence="2" type="ORF">L207DRAFT_508443</name>
</gene>
<protein>
    <submittedName>
        <fullName evidence="2">Uncharacterized protein</fullName>
    </submittedName>
</protein>
<evidence type="ECO:0000313" key="2">
    <source>
        <dbReference type="EMBL" id="PMD45601.1"/>
    </source>
</evidence>